<proteinExistence type="predicted"/>
<dbReference type="EMBL" id="VEPZ02001055">
    <property type="protein sequence ID" value="KAE8697123.1"/>
    <property type="molecule type" value="Genomic_DNA"/>
</dbReference>
<evidence type="ECO:0000313" key="2">
    <source>
        <dbReference type="Proteomes" id="UP000436088"/>
    </source>
</evidence>
<keyword evidence="2" id="KW-1185">Reference proteome</keyword>
<evidence type="ECO:0000313" key="1">
    <source>
        <dbReference type="EMBL" id="KAE8697123.1"/>
    </source>
</evidence>
<dbReference type="AlphaFoldDB" id="A0A6A2ZZG7"/>
<organism evidence="1 2">
    <name type="scientific">Hibiscus syriacus</name>
    <name type="common">Rose of Sharon</name>
    <dbReference type="NCBI Taxonomy" id="106335"/>
    <lineage>
        <taxon>Eukaryota</taxon>
        <taxon>Viridiplantae</taxon>
        <taxon>Streptophyta</taxon>
        <taxon>Embryophyta</taxon>
        <taxon>Tracheophyta</taxon>
        <taxon>Spermatophyta</taxon>
        <taxon>Magnoliopsida</taxon>
        <taxon>eudicotyledons</taxon>
        <taxon>Gunneridae</taxon>
        <taxon>Pentapetalae</taxon>
        <taxon>rosids</taxon>
        <taxon>malvids</taxon>
        <taxon>Malvales</taxon>
        <taxon>Malvaceae</taxon>
        <taxon>Malvoideae</taxon>
        <taxon>Hibiscus</taxon>
    </lineage>
</organism>
<accession>A0A6A2ZZG7</accession>
<protein>
    <submittedName>
        <fullName evidence="1">Uncharacterized protein</fullName>
    </submittedName>
</protein>
<reference evidence="1" key="1">
    <citation type="submission" date="2019-09" db="EMBL/GenBank/DDBJ databases">
        <title>Draft genome information of white flower Hibiscus syriacus.</title>
        <authorList>
            <person name="Kim Y.-M."/>
        </authorList>
    </citation>
    <scope>NUCLEOTIDE SEQUENCE [LARGE SCALE GENOMIC DNA]</scope>
    <source>
        <strain evidence="1">YM2019G1</strain>
    </source>
</reference>
<comment type="caution">
    <text evidence="1">The sequence shown here is derived from an EMBL/GenBank/DDBJ whole genome shotgun (WGS) entry which is preliminary data.</text>
</comment>
<sequence length="147" mass="16497">MWTRGLDDNTAGSLGLNWAFNELGSSLGLHCFGSAHVQTRHRHRCSLRKRKRCHRLHVGLLRVHPSPAKNGVGRPRERFLSDGSACPYLALVWRKQIPFGCTLFEAAEDPMDLAQSSHMMTSYLQRGLYLSIPIAPPPCFSGKRCLI</sequence>
<name>A0A6A2ZZG7_HIBSY</name>
<gene>
    <name evidence="1" type="ORF">F3Y22_tig00110633pilonHSYRG00146</name>
</gene>
<dbReference type="Proteomes" id="UP000436088">
    <property type="component" value="Unassembled WGS sequence"/>
</dbReference>